<dbReference type="PANTHER" id="PTHR30182:SF1">
    <property type="entry name" value="L-SERINE DEHYDRATASE 1"/>
    <property type="match status" value="1"/>
</dbReference>
<organism evidence="14 15">
    <name type="scientific">Sulfidibacter corallicola</name>
    <dbReference type="NCBI Taxonomy" id="2818388"/>
    <lineage>
        <taxon>Bacteria</taxon>
        <taxon>Pseudomonadati</taxon>
        <taxon>Acidobacteriota</taxon>
        <taxon>Holophagae</taxon>
        <taxon>Acanthopleuribacterales</taxon>
        <taxon>Acanthopleuribacteraceae</taxon>
        <taxon>Sulfidibacter</taxon>
    </lineage>
</organism>
<keyword evidence="8 11" id="KW-0411">Iron-sulfur</keyword>
<evidence type="ECO:0000256" key="10">
    <source>
        <dbReference type="ARBA" id="ARBA00049406"/>
    </source>
</evidence>
<evidence type="ECO:0000256" key="5">
    <source>
        <dbReference type="ARBA" id="ARBA00022485"/>
    </source>
</evidence>
<dbReference type="KEGG" id="scor:J3U87_11410"/>
<dbReference type="Pfam" id="PF03313">
    <property type="entry name" value="SDH_alpha"/>
    <property type="match status" value="1"/>
</dbReference>
<comment type="similarity">
    <text evidence="3 11">Belongs to the iron-sulfur dependent L-serine dehydratase family.</text>
</comment>
<dbReference type="RefSeq" id="WP_237383157.1">
    <property type="nucleotide sequence ID" value="NZ_CP071793.1"/>
</dbReference>
<gene>
    <name evidence="14" type="ORF">J3U87_11410</name>
</gene>
<evidence type="ECO:0000313" key="14">
    <source>
        <dbReference type="EMBL" id="QTD53059.1"/>
    </source>
</evidence>
<evidence type="ECO:0000256" key="3">
    <source>
        <dbReference type="ARBA" id="ARBA00008636"/>
    </source>
</evidence>
<proteinExistence type="inferred from homology"/>
<dbReference type="Proteomes" id="UP000663929">
    <property type="component" value="Chromosome"/>
</dbReference>
<dbReference type="InterPro" id="IPR005130">
    <property type="entry name" value="Ser_deHydtase-like_asu"/>
</dbReference>
<comment type="catalytic activity">
    <reaction evidence="10 11">
        <text>L-serine = pyruvate + NH4(+)</text>
        <dbReference type="Rhea" id="RHEA:19169"/>
        <dbReference type="ChEBI" id="CHEBI:15361"/>
        <dbReference type="ChEBI" id="CHEBI:28938"/>
        <dbReference type="ChEBI" id="CHEBI:33384"/>
        <dbReference type="EC" id="4.3.1.17"/>
    </reaction>
</comment>
<evidence type="ECO:0000256" key="6">
    <source>
        <dbReference type="ARBA" id="ARBA00022723"/>
    </source>
</evidence>
<dbReference type="GO" id="GO:0006094">
    <property type="term" value="P:gluconeogenesis"/>
    <property type="evidence" value="ECO:0007669"/>
    <property type="project" value="UniProtKB-KW"/>
</dbReference>
<dbReference type="GO" id="GO:0046872">
    <property type="term" value="F:metal ion binding"/>
    <property type="evidence" value="ECO:0007669"/>
    <property type="project" value="UniProtKB-KW"/>
</dbReference>
<reference evidence="14" key="1">
    <citation type="submission" date="2021-03" db="EMBL/GenBank/DDBJ databases">
        <title>Acanthopleuribacteraceae sp. M133.</title>
        <authorList>
            <person name="Wang G."/>
        </authorList>
    </citation>
    <scope>NUCLEOTIDE SEQUENCE</scope>
    <source>
        <strain evidence="14">M133</strain>
    </source>
</reference>
<dbReference type="NCBIfam" id="TIGR00720">
    <property type="entry name" value="sda_mono"/>
    <property type="match status" value="1"/>
</dbReference>
<dbReference type="InterPro" id="IPR005131">
    <property type="entry name" value="Ser_deHydtase_bsu"/>
</dbReference>
<comment type="pathway">
    <text evidence="2">Carbohydrate biosynthesis; gluconeogenesis.</text>
</comment>
<dbReference type="EC" id="4.3.1.17" evidence="11"/>
<dbReference type="EMBL" id="CP071793">
    <property type="protein sequence ID" value="QTD53059.1"/>
    <property type="molecule type" value="Genomic_DNA"/>
</dbReference>
<accession>A0A8A4TSX1</accession>
<evidence type="ECO:0000313" key="15">
    <source>
        <dbReference type="Proteomes" id="UP000663929"/>
    </source>
</evidence>
<dbReference type="SUPFAM" id="SSF143548">
    <property type="entry name" value="Serine metabolism enzymes domain"/>
    <property type="match status" value="1"/>
</dbReference>
<dbReference type="AlphaFoldDB" id="A0A8A4TSX1"/>
<keyword evidence="15" id="KW-1185">Reference proteome</keyword>
<dbReference type="InterPro" id="IPR029009">
    <property type="entry name" value="ASB_dom_sf"/>
</dbReference>
<feature type="domain" description="Serine dehydratase beta chain" evidence="13">
    <location>
        <begin position="7"/>
        <end position="159"/>
    </location>
</feature>
<dbReference type="Pfam" id="PF03315">
    <property type="entry name" value="SDH_beta"/>
    <property type="match status" value="1"/>
</dbReference>
<evidence type="ECO:0000256" key="11">
    <source>
        <dbReference type="RuleBase" id="RU366059"/>
    </source>
</evidence>
<dbReference type="Gene3D" id="3.30.1330.90">
    <property type="entry name" value="D-3-phosphoglycerate dehydrogenase, domain 3"/>
    <property type="match status" value="1"/>
</dbReference>
<evidence type="ECO:0000256" key="4">
    <source>
        <dbReference type="ARBA" id="ARBA00022432"/>
    </source>
</evidence>
<dbReference type="GO" id="GO:0051539">
    <property type="term" value="F:4 iron, 4 sulfur cluster binding"/>
    <property type="evidence" value="ECO:0007669"/>
    <property type="project" value="UniProtKB-UniRule"/>
</dbReference>
<feature type="domain" description="Serine dehydratase-like alpha subunit" evidence="12">
    <location>
        <begin position="187"/>
        <end position="451"/>
    </location>
</feature>
<evidence type="ECO:0000259" key="13">
    <source>
        <dbReference type="Pfam" id="PF03315"/>
    </source>
</evidence>
<evidence type="ECO:0000256" key="8">
    <source>
        <dbReference type="ARBA" id="ARBA00023014"/>
    </source>
</evidence>
<dbReference type="GO" id="GO:0003941">
    <property type="term" value="F:L-serine ammonia-lyase activity"/>
    <property type="evidence" value="ECO:0007669"/>
    <property type="project" value="UniProtKB-UniRule"/>
</dbReference>
<evidence type="ECO:0000256" key="1">
    <source>
        <dbReference type="ARBA" id="ARBA00001966"/>
    </source>
</evidence>
<comment type="cofactor">
    <cofactor evidence="1 11">
        <name>[4Fe-4S] cluster</name>
        <dbReference type="ChEBI" id="CHEBI:49883"/>
    </cofactor>
</comment>
<evidence type="ECO:0000259" key="12">
    <source>
        <dbReference type="Pfam" id="PF03313"/>
    </source>
</evidence>
<dbReference type="PANTHER" id="PTHR30182">
    <property type="entry name" value="L-SERINE DEHYDRATASE"/>
    <property type="match status" value="1"/>
</dbReference>
<name>A0A8A4TSX1_SULCO</name>
<dbReference type="InterPro" id="IPR051318">
    <property type="entry name" value="Fe-S_L-Ser"/>
</dbReference>
<keyword evidence="7 11" id="KW-0408">Iron</keyword>
<evidence type="ECO:0000256" key="2">
    <source>
        <dbReference type="ARBA" id="ARBA00004742"/>
    </source>
</evidence>
<keyword evidence="9 11" id="KW-0456">Lyase</keyword>
<evidence type="ECO:0000256" key="7">
    <source>
        <dbReference type="ARBA" id="ARBA00023004"/>
    </source>
</evidence>
<keyword evidence="5 11" id="KW-0004">4Fe-4S</keyword>
<dbReference type="InterPro" id="IPR004644">
    <property type="entry name" value="Fe-S_L-Ser_mono"/>
</dbReference>
<sequence length="463" mass="50802">MLASSISAFQTFKRSVGPSSSHTHGPILIGNLFRRLLARREELHHLARVRVTLCWSLARTGKGHLTDNAIVAGLMGYDPVTDDLERINGALEHVRKTKTLDMGVKEVPFDSAKDLIWSPYKRLPGHENGLTIAIYDGEGRELFSRNYYSIGGGMVREEADEEEGDEAHQEPFPYKLASEWLQFAHQEGVPLSEIVKRNTAAIDRTTLDETFERMRNIWHVMKECVERGLEPKEPVLPGILRVKRRAPQLFDAAKKPKRRGIFASNDICRYATAFAYAVSEENAASGRVVTAPTNGGAGVVPGVMYAAMFLDDFSEDQIVEALFTAAGIGGLIQANASISGSEVGCQGEVGAACSMAAGAVCQLFSGTSREVEYAAEVAMEHSLGLECTPMKGYVQIPCIERNGIFAQKALAAAQHAITLKDHRISLDLVIEKMYENGKRMHPDFKETSRAGFGTLTPDLDFPV</sequence>
<evidence type="ECO:0000256" key="9">
    <source>
        <dbReference type="ARBA" id="ARBA00023239"/>
    </source>
</evidence>
<keyword evidence="4 11" id="KW-0312">Gluconeogenesis</keyword>
<protein>
    <recommendedName>
        <fullName evidence="11">L-serine dehydratase</fullName>
        <ecNumber evidence="11">4.3.1.17</ecNumber>
    </recommendedName>
</protein>
<keyword evidence="6 11" id="KW-0479">Metal-binding</keyword>